<sequence>MSEEVGLRELKKQRTRQAISEAAIRMFLENGFDDVSVVEVAAAAEVSKRTLFKYFPSKEDLVVHRFADHKDELARYVRDREPGEAPLDALERGWLDALRRHDEATGLCDRPGVKAFFRLVLDTAGLTARLKQHYTHAERLLADALEETGYPRRTARLAACQITAVQGLLVSDTAQEVASGRSAEEVHPEAATALREALALLRDGLRPPTEIAAT</sequence>
<keyword evidence="2 4" id="KW-0238">DNA-binding</keyword>
<feature type="DNA-binding region" description="H-T-H motif" evidence="4">
    <location>
        <begin position="36"/>
        <end position="55"/>
    </location>
</feature>
<dbReference type="PROSITE" id="PS01081">
    <property type="entry name" value="HTH_TETR_1"/>
    <property type="match status" value="1"/>
</dbReference>
<dbReference type="Pfam" id="PF00440">
    <property type="entry name" value="TetR_N"/>
    <property type="match status" value="1"/>
</dbReference>
<dbReference type="SUPFAM" id="SSF46689">
    <property type="entry name" value="Homeodomain-like"/>
    <property type="match status" value="1"/>
</dbReference>
<name>A0ABW5G859_9PSEU</name>
<dbReference type="InterPro" id="IPR001647">
    <property type="entry name" value="HTH_TetR"/>
</dbReference>
<evidence type="ECO:0000256" key="1">
    <source>
        <dbReference type="ARBA" id="ARBA00023015"/>
    </source>
</evidence>
<dbReference type="InterPro" id="IPR009057">
    <property type="entry name" value="Homeodomain-like_sf"/>
</dbReference>
<dbReference type="Gene3D" id="1.10.357.10">
    <property type="entry name" value="Tetracycline Repressor, domain 2"/>
    <property type="match status" value="1"/>
</dbReference>
<accession>A0ABW5G859</accession>
<dbReference type="Proteomes" id="UP001597419">
    <property type="component" value="Unassembled WGS sequence"/>
</dbReference>
<dbReference type="PANTHER" id="PTHR30055:SF234">
    <property type="entry name" value="HTH-TYPE TRANSCRIPTIONAL REGULATOR BETI"/>
    <property type="match status" value="1"/>
</dbReference>
<evidence type="ECO:0000256" key="2">
    <source>
        <dbReference type="ARBA" id="ARBA00023125"/>
    </source>
</evidence>
<evidence type="ECO:0000313" key="6">
    <source>
        <dbReference type="EMBL" id="MFD2457270.1"/>
    </source>
</evidence>
<dbReference type="RefSeq" id="WP_378214265.1">
    <property type="nucleotide sequence ID" value="NZ_BAABHG010000003.1"/>
</dbReference>
<organism evidence="6 7">
    <name type="scientific">Amycolatopsis samaneae</name>
    <dbReference type="NCBI Taxonomy" id="664691"/>
    <lineage>
        <taxon>Bacteria</taxon>
        <taxon>Bacillati</taxon>
        <taxon>Actinomycetota</taxon>
        <taxon>Actinomycetes</taxon>
        <taxon>Pseudonocardiales</taxon>
        <taxon>Pseudonocardiaceae</taxon>
        <taxon>Amycolatopsis</taxon>
    </lineage>
</organism>
<dbReference type="PRINTS" id="PR00455">
    <property type="entry name" value="HTHTETR"/>
</dbReference>
<dbReference type="PROSITE" id="PS50977">
    <property type="entry name" value="HTH_TETR_2"/>
    <property type="match status" value="1"/>
</dbReference>
<dbReference type="EMBL" id="JBHUKU010000002">
    <property type="protein sequence ID" value="MFD2457270.1"/>
    <property type="molecule type" value="Genomic_DNA"/>
</dbReference>
<keyword evidence="3" id="KW-0804">Transcription</keyword>
<gene>
    <name evidence="6" type="ORF">ACFSYJ_01605</name>
</gene>
<feature type="domain" description="HTH tetR-type" evidence="5">
    <location>
        <begin position="13"/>
        <end position="73"/>
    </location>
</feature>
<evidence type="ECO:0000313" key="7">
    <source>
        <dbReference type="Proteomes" id="UP001597419"/>
    </source>
</evidence>
<reference evidence="7" key="1">
    <citation type="journal article" date="2019" name="Int. J. Syst. Evol. Microbiol.">
        <title>The Global Catalogue of Microorganisms (GCM) 10K type strain sequencing project: providing services to taxonomists for standard genome sequencing and annotation.</title>
        <authorList>
            <consortium name="The Broad Institute Genomics Platform"/>
            <consortium name="The Broad Institute Genome Sequencing Center for Infectious Disease"/>
            <person name="Wu L."/>
            <person name="Ma J."/>
        </authorList>
    </citation>
    <scope>NUCLEOTIDE SEQUENCE [LARGE SCALE GENOMIC DNA]</scope>
    <source>
        <strain evidence="7">CGMCC 4.7643</strain>
    </source>
</reference>
<dbReference type="InterPro" id="IPR023772">
    <property type="entry name" value="DNA-bd_HTH_TetR-type_CS"/>
</dbReference>
<keyword evidence="7" id="KW-1185">Reference proteome</keyword>
<keyword evidence="1" id="KW-0805">Transcription regulation</keyword>
<comment type="caution">
    <text evidence="6">The sequence shown here is derived from an EMBL/GenBank/DDBJ whole genome shotgun (WGS) entry which is preliminary data.</text>
</comment>
<protein>
    <submittedName>
        <fullName evidence="6">TetR/AcrR family transcriptional regulator</fullName>
    </submittedName>
</protein>
<dbReference type="PANTHER" id="PTHR30055">
    <property type="entry name" value="HTH-TYPE TRANSCRIPTIONAL REGULATOR RUTR"/>
    <property type="match status" value="1"/>
</dbReference>
<proteinExistence type="predicted"/>
<dbReference type="InterPro" id="IPR050109">
    <property type="entry name" value="HTH-type_TetR-like_transc_reg"/>
</dbReference>
<evidence type="ECO:0000256" key="4">
    <source>
        <dbReference type="PROSITE-ProRule" id="PRU00335"/>
    </source>
</evidence>
<evidence type="ECO:0000259" key="5">
    <source>
        <dbReference type="PROSITE" id="PS50977"/>
    </source>
</evidence>
<evidence type="ECO:0000256" key="3">
    <source>
        <dbReference type="ARBA" id="ARBA00023163"/>
    </source>
</evidence>